<dbReference type="AlphaFoldDB" id="A0A0N4X1J8"/>
<dbReference type="WBParaSite" id="HPLM_0001819701-mRNA-1">
    <property type="protein sequence ID" value="HPLM_0001819701-mRNA-1"/>
    <property type="gene ID" value="HPLM_0001819701"/>
</dbReference>
<accession>A0A0N4X1J8</accession>
<proteinExistence type="predicted"/>
<organism evidence="1">
    <name type="scientific">Haemonchus placei</name>
    <name type="common">Barber's pole worm</name>
    <dbReference type="NCBI Taxonomy" id="6290"/>
    <lineage>
        <taxon>Eukaryota</taxon>
        <taxon>Metazoa</taxon>
        <taxon>Ecdysozoa</taxon>
        <taxon>Nematoda</taxon>
        <taxon>Chromadorea</taxon>
        <taxon>Rhabditida</taxon>
        <taxon>Rhabditina</taxon>
        <taxon>Rhabditomorpha</taxon>
        <taxon>Strongyloidea</taxon>
        <taxon>Trichostrongylidae</taxon>
        <taxon>Haemonchus</taxon>
    </lineage>
</organism>
<protein>
    <submittedName>
        <fullName evidence="1">GNAT family N-acetyltransferase</fullName>
    </submittedName>
</protein>
<sequence length="46" mass="5254">LLRKQLRGLAPVSAIAFMSKTEKPSRKSELDRGPILYYRYIDTALS</sequence>
<reference evidence="1" key="1">
    <citation type="submission" date="2017-02" db="UniProtKB">
        <authorList>
            <consortium name="WormBaseParasite"/>
        </authorList>
    </citation>
    <scope>IDENTIFICATION</scope>
</reference>
<evidence type="ECO:0000313" key="1">
    <source>
        <dbReference type="WBParaSite" id="HPLM_0001819701-mRNA-1"/>
    </source>
</evidence>
<name>A0A0N4X1J8_HAEPC</name>